<organism evidence="1 2">
    <name type="scientific">Hibiscus sabdariffa</name>
    <name type="common">roselle</name>
    <dbReference type="NCBI Taxonomy" id="183260"/>
    <lineage>
        <taxon>Eukaryota</taxon>
        <taxon>Viridiplantae</taxon>
        <taxon>Streptophyta</taxon>
        <taxon>Embryophyta</taxon>
        <taxon>Tracheophyta</taxon>
        <taxon>Spermatophyta</taxon>
        <taxon>Magnoliopsida</taxon>
        <taxon>eudicotyledons</taxon>
        <taxon>Gunneridae</taxon>
        <taxon>Pentapetalae</taxon>
        <taxon>rosids</taxon>
        <taxon>malvids</taxon>
        <taxon>Malvales</taxon>
        <taxon>Malvaceae</taxon>
        <taxon>Malvoideae</taxon>
        <taxon>Hibiscus</taxon>
    </lineage>
</organism>
<evidence type="ECO:0000313" key="1">
    <source>
        <dbReference type="EMBL" id="KAK8562511.1"/>
    </source>
</evidence>
<dbReference type="InterPro" id="IPR006652">
    <property type="entry name" value="Kelch_1"/>
</dbReference>
<gene>
    <name evidence="1" type="ORF">V6N12_010588</name>
</gene>
<dbReference type="InterPro" id="IPR015915">
    <property type="entry name" value="Kelch-typ_b-propeller"/>
</dbReference>
<keyword evidence="2" id="KW-1185">Reference proteome</keyword>
<dbReference type="PANTHER" id="PTHR47365">
    <property type="entry name" value="PLANT PROTEIN, PUTATIVE-RELATED"/>
    <property type="match status" value="1"/>
</dbReference>
<proteinExistence type="predicted"/>
<protein>
    <submittedName>
        <fullName evidence="1">Uncharacterized protein</fullName>
    </submittedName>
</protein>
<accession>A0ABR2EKJ0</accession>
<comment type="caution">
    <text evidence="1">The sequence shown here is derived from an EMBL/GenBank/DDBJ whole genome shotgun (WGS) entry which is preliminary data.</text>
</comment>
<dbReference type="Gene3D" id="2.120.10.80">
    <property type="entry name" value="Kelch-type beta propeller"/>
    <property type="match status" value="2"/>
</dbReference>
<dbReference type="SMART" id="SM00612">
    <property type="entry name" value="Kelch"/>
    <property type="match status" value="2"/>
</dbReference>
<name>A0ABR2EKJ0_9ROSI</name>
<sequence length="388" mass="43505">MPQVLIPPLSLQIDNLYYTYFMGSISPLSSPSYVPVNPFTNYRIYTSFCSNDLLATSNMSNWIECYDPVTNSWHRVDRVPQLLENHVRKDFSMVSIGDFVYIIGGRLCHKVLGDGPYEIVEVGIEILSSVIRYDVRNGVWSKCAPLGVPRFDFACTVCDGKIYVAGGQCTLGVARGTSSAEMYDPILDEWKPLPDMSVMRYKCVGVTWQGKIHVIGGFAEKADMDKLPWNTFGRCSAEVYDSENAKWDLVMGMWQLDVPPNQIVAVDEKLYSSGDCLNAWKGHIEVYDRQIWDEVDGSHLETLASPISTSDAEWPPIKRAYITMAAIGSHLFFMAGYRQAGETSRLTSIVHAFDTSAKSDAWRSLEPMEEEGEKELCCHGCVVFLGNN</sequence>
<reference evidence="1 2" key="1">
    <citation type="journal article" date="2024" name="G3 (Bethesda)">
        <title>Genome assembly of Hibiscus sabdariffa L. provides insights into metabolisms of medicinal natural products.</title>
        <authorList>
            <person name="Kim T."/>
        </authorList>
    </citation>
    <scope>NUCLEOTIDE SEQUENCE [LARGE SCALE GENOMIC DNA]</scope>
    <source>
        <strain evidence="1">TK-2024</strain>
        <tissue evidence="1">Old leaves</tissue>
    </source>
</reference>
<dbReference type="EMBL" id="JBBPBM010000012">
    <property type="protein sequence ID" value="KAK8562511.1"/>
    <property type="molecule type" value="Genomic_DNA"/>
</dbReference>
<evidence type="ECO:0000313" key="2">
    <source>
        <dbReference type="Proteomes" id="UP001472677"/>
    </source>
</evidence>
<dbReference type="SUPFAM" id="SSF117281">
    <property type="entry name" value="Kelch motif"/>
    <property type="match status" value="1"/>
</dbReference>
<dbReference type="Pfam" id="PF01344">
    <property type="entry name" value="Kelch_1"/>
    <property type="match status" value="1"/>
</dbReference>
<dbReference type="Proteomes" id="UP001472677">
    <property type="component" value="Unassembled WGS sequence"/>
</dbReference>
<dbReference type="PANTHER" id="PTHR47365:SF2">
    <property type="entry name" value="KELCH-LIKE PROTEIN 23"/>
    <property type="match status" value="1"/>
</dbReference>